<accession>A0A667WFE5</accession>
<name>A0A667WFE5_9TELE</name>
<keyword evidence="1" id="KW-0732">Signal</keyword>
<protein>
    <recommendedName>
        <fullName evidence="4">Secreted protein</fullName>
    </recommendedName>
</protein>
<reference evidence="2" key="1">
    <citation type="submission" date="2019-06" db="EMBL/GenBank/DDBJ databases">
        <authorList>
            <consortium name="Wellcome Sanger Institute Data Sharing"/>
        </authorList>
    </citation>
    <scope>NUCLEOTIDE SEQUENCE [LARGE SCALE GENOMIC DNA]</scope>
</reference>
<keyword evidence="3" id="KW-1185">Reference proteome</keyword>
<evidence type="ECO:0000313" key="2">
    <source>
        <dbReference type="Ensembl" id="ENSMMDP00005003750.1"/>
    </source>
</evidence>
<dbReference type="Proteomes" id="UP000472263">
    <property type="component" value="Chromosome 18"/>
</dbReference>
<sequence>DAGRGRASGWCFLLMAFPHLIWTKMAKNEMIILCASVCLWGQFDSRLSFQRKKSIPAHASASPLHRFIQGVGRRFGYENLSQHLPCFRR</sequence>
<dbReference type="InParanoid" id="A0A667WFE5"/>
<reference evidence="2" key="2">
    <citation type="submission" date="2025-08" db="UniProtKB">
        <authorList>
            <consortium name="Ensembl"/>
        </authorList>
    </citation>
    <scope>IDENTIFICATION</scope>
</reference>
<feature type="signal peptide" evidence="1">
    <location>
        <begin position="1"/>
        <end position="23"/>
    </location>
</feature>
<evidence type="ECO:0000313" key="3">
    <source>
        <dbReference type="Proteomes" id="UP000472263"/>
    </source>
</evidence>
<feature type="chain" id="PRO_5025501429" description="Secreted protein" evidence="1">
    <location>
        <begin position="24"/>
        <end position="89"/>
    </location>
</feature>
<dbReference type="Ensembl" id="ENSMMDT00005003846.1">
    <property type="protein sequence ID" value="ENSMMDP00005003750.1"/>
    <property type="gene ID" value="ENSMMDG00005002086.1"/>
</dbReference>
<evidence type="ECO:0000256" key="1">
    <source>
        <dbReference type="SAM" id="SignalP"/>
    </source>
</evidence>
<evidence type="ECO:0008006" key="4">
    <source>
        <dbReference type="Google" id="ProtNLM"/>
    </source>
</evidence>
<proteinExistence type="predicted"/>
<organism evidence="2 3">
    <name type="scientific">Myripristis murdjan</name>
    <name type="common">pinecone soldierfish</name>
    <dbReference type="NCBI Taxonomy" id="586833"/>
    <lineage>
        <taxon>Eukaryota</taxon>
        <taxon>Metazoa</taxon>
        <taxon>Chordata</taxon>
        <taxon>Craniata</taxon>
        <taxon>Vertebrata</taxon>
        <taxon>Euteleostomi</taxon>
        <taxon>Actinopterygii</taxon>
        <taxon>Neopterygii</taxon>
        <taxon>Teleostei</taxon>
        <taxon>Neoteleostei</taxon>
        <taxon>Acanthomorphata</taxon>
        <taxon>Holocentriformes</taxon>
        <taxon>Holocentridae</taxon>
        <taxon>Myripristis</taxon>
    </lineage>
</organism>
<reference evidence="2" key="3">
    <citation type="submission" date="2025-09" db="UniProtKB">
        <authorList>
            <consortium name="Ensembl"/>
        </authorList>
    </citation>
    <scope>IDENTIFICATION</scope>
</reference>
<dbReference type="AlphaFoldDB" id="A0A667WFE5"/>